<feature type="compositionally biased region" description="Low complexity" evidence="1">
    <location>
        <begin position="55"/>
        <end position="65"/>
    </location>
</feature>
<dbReference type="Proteomes" id="UP000679950">
    <property type="component" value="Unassembled WGS sequence"/>
</dbReference>
<feature type="domain" description="DUF1541" evidence="3">
    <location>
        <begin position="146"/>
        <end position="197"/>
    </location>
</feature>
<evidence type="ECO:0000259" key="3">
    <source>
        <dbReference type="Pfam" id="PF07563"/>
    </source>
</evidence>
<reference evidence="4 5" key="1">
    <citation type="submission" date="2021-03" db="EMBL/GenBank/DDBJ databases">
        <title>Antimicrobial resistance genes in bacteria isolated from Japanese honey, and their potential for conferring macrolide and lincosamide resistance in the American foulbrood pathogen Paenibacillus larvae.</title>
        <authorList>
            <person name="Okamoto M."/>
            <person name="Kumagai M."/>
            <person name="Kanamori H."/>
            <person name="Takamatsu D."/>
        </authorList>
    </citation>
    <scope>NUCLEOTIDE SEQUENCE [LARGE SCALE GENOMIC DNA]</scope>
    <source>
        <strain evidence="4 5">J8TS2</strain>
    </source>
</reference>
<comment type="caution">
    <text evidence="4">The sequence shown here is derived from an EMBL/GenBank/DDBJ whole genome shotgun (WGS) entry which is preliminary data.</text>
</comment>
<protein>
    <recommendedName>
        <fullName evidence="3">DUF1541 domain-containing protein</fullName>
    </recommendedName>
</protein>
<organism evidence="4 5">
    <name type="scientific">Lederbergia ruris</name>
    <dbReference type="NCBI Taxonomy" id="217495"/>
    <lineage>
        <taxon>Bacteria</taxon>
        <taxon>Bacillati</taxon>
        <taxon>Bacillota</taxon>
        <taxon>Bacilli</taxon>
        <taxon>Bacillales</taxon>
        <taxon>Bacillaceae</taxon>
        <taxon>Lederbergia</taxon>
    </lineage>
</organism>
<dbReference type="Gene3D" id="2.30.30.1210">
    <property type="entry name" value="Domain of unknown function DUF1541"/>
    <property type="match status" value="1"/>
</dbReference>
<feature type="compositionally biased region" description="Polar residues" evidence="1">
    <location>
        <begin position="38"/>
        <end position="54"/>
    </location>
</feature>
<dbReference type="PROSITE" id="PS51257">
    <property type="entry name" value="PROKAR_LIPOPROTEIN"/>
    <property type="match status" value="1"/>
</dbReference>
<accession>A0ABQ4KLD0</accession>
<keyword evidence="5" id="KW-1185">Reference proteome</keyword>
<keyword evidence="2" id="KW-0732">Signal</keyword>
<evidence type="ECO:0000256" key="2">
    <source>
        <dbReference type="SAM" id="SignalP"/>
    </source>
</evidence>
<proteinExistence type="predicted"/>
<feature type="chain" id="PRO_5046501918" description="DUF1541 domain-containing protein" evidence="2">
    <location>
        <begin position="27"/>
        <end position="204"/>
    </location>
</feature>
<dbReference type="InterPro" id="IPR011438">
    <property type="entry name" value="DUF1541"/>
</dbReference>
<dbReference type="RefSeq" id="WP_212966539.1">
    <property type="nucleotide sequence ID" value="NZ_BORB01000021.1"/>
</dbReference>
<evidence type="ECO:0000313" key="4">
    <source>
        <dbReference type="EMBL" id="GIN58291.1"/>
    </source>
</evidence>
<gene>
    <name evidence="4" type="primary">ydhK</name>
    <name evidence="4" type="ORF">J8TS2_26100</name>
</gene>
<evidence type="ECO:0000313" key="5">
    <source>
        <dbReference type="Proteomes" id="UP000679950"/>
    </source>
</evidence>
<feature type="signal peptide" evidence="2">
    <location>
        <begin position="1"/>
        <end position="26"/>
    </location>
</feature>
<name>A0ABQ4KLD0_9BACI</name>
<feature type="region of interest" description="Disordered" evidence="1">
    <location>
        <begin position="24"/>
        <end position="82"/>
    </location>
</feature>
<sequence>MSKHRYILTINVAMMLALGACGQASDQNKEVKDEGQAPQENVENNQESTDKGANSSHDSMQHSSSAEVPEGLKEAKDPKYKAGSQAIVETDHMEGMDGAEATIVGAYDTIAYVVSYTPTNGGEKVKDHKWVIQEEIVDAGQEPLSPGTEVTLEADHMEGMEGATAEIESSEHTTVYMIDYKPTTGGEEVKNHKWVTENELGPVQ</sequence>
<evidence type="ECO:0000256" key="1">
    <source>
        <dbReference type="SAM" id="MobiDB-lite"/>
    </source>
</evidence>
<dbReference type="Pfam" id="PF07563">
    <property type="entry name" value="DUF1541"/>
    <property type="match status" value="2"/>
</dbReference>
<dbReference type="EMBL" id="BORB01000021">
    <property type="protein sequence ID" value="GIN58291.1"/>
    <property type="molecule type" value="Genomic_DNA"/>
</dbReference>
<feature type="compositionally biased region" description="Basic and acidic residues" evidence="1">
    <location>
        <begin position="70"/>
        <end position="80"/>
    </location>
</feature>
<feature type="domain" description="DUF1541" evidence="3">
    <location>
        <begin position="83"/>
        <end position="133"/>
    </location>
</feature>